<dbReference type="InterPro" id="IPR018060">
    <property type="entry name" value="HTH_AraC"/>
</dbReference>
<dbReference type="InterPro" id="IPR009057">
    <property type="entry name" value="Homeodomain-like_sf"/>
</dbReference>
<dbReference type="EMBL" id="FQUQ01000002">
    <property type="protein sequence ID" value="SHF22799.1"/>
    <property type="molecule type" value="Genomic_DNA"/>
</dbReference>
<protein>
    <submittedName>
        <fullName evidence="5">AraC-type DNA-binding protein</fullName>
    </submittedName>
</protein>
<keyword evidence="3" id="KW-0804">Transcription</keyword>
<evidence type="ECO:0000256" key="1">
    <source>
        <dbReference type="ARBA" id="ARBA00023015"/>
    </source>
</evidence>
<organism evidence="5 6">
    <name type="scientific">Pedobacter caeni</name>
    <dbReference type="NCBI Taxonomy" id="288992"/>
    <lineage>
        <taxon>Bacteria</taxon>
        <taxon>Pseudomonadati</taxon>
        <taxon>Bacteroidota</taxon>
        <taxon>Sphingobacteriia</taxon>
        <taxon>Sphingobacteriales</taxon>
        <taxon>Sphingobacteriaceae</taxon>
        <taxon>Pedobacter</taxon>
    </lineage>
</organism>
<dbReference type="InterPro" id="IPR003313">
    <property type="entry name" value="AraC-bd"/>
</dbReference>
<dbReference type="InterPro" id="IPR037923">
    <property type="entry name" value="HTH-like"/>
</dbReference>
<dbReference type="SUPFAM" id="SSF46689">
    <property type="entry name" value="Homeodomain-like"/>
    <property type="match status" value="2"/>
</dbReference>
<keyword evidence="1" id="KW-0805">Transcription regulation</keyword>
<feature type="domain" description="HTH araC/xylS-type" evidence="4">
    <location>
        <begin position="183"/>
        <end position="283"/>
    </location>
</feature>
<dbReference type="AlphaFoldDB" id="A0A1M4ZXN1"/>
<dbReference type="Pfam" id="PF12833">
    <property type="entry name" value="HTH_18"/>
    <property type="match status" value="1"/>
</dbReference>
<dbReference type="Proteomes" id="UP000184287">
    <property type="component" value="Unassembled WGS sequence"/>
</dbReference>
<proteinExistence type="predicted"/>
<dbReference type="GO" id="GO:0043565">
    <property type="term" value="F:sequence-specific DNA binding"/>
    <property type="evidence" value="ECO:0007669"/>
    <property type="project" value="InterPro"/>
</dbReference>
<reference evidence="6" key="1">
    <citation type="submission" date="2016-11" db="EMBL/GenBank/DDBJ databases">
        <authorList>
            <person name="Varghese N."/>
            <person name="Submissions S."/>
        </authorList>
    </citation>
    <scope>NUCLEOTIDE SEQUENCE [LARGE SCALE GENOMIC DNA]</scope>
    <source>
        <strain evidence="6">DSM 16990</strain>
    </source>
</reference>
<dbReference type="STRING" id="288992.SAMN04488522_102507"/>
<sequence length="291" mass="33857">MDVKQNLYYPFEIVYKEIDECLKSGYSQNFFELVYIVEGTGIQHINKNTFNYAAGHLLLITPEDHNSFEVITTTKILFICFSDIYLRSAPVGVNEKERAQWIKRLNFILHHASHLPGCILKEEIDKALVKSLAASIVEEQRYSHLYSKELIQQLMNSLILLVARSIAESLPEKLSPVTDQKLLGVFQYIQDHIYFPDRLKVSVICIQFNISPNYFGKFFKRHTGETLQDYILKSKIKIVETRLLSSDMRINEIVSELKFSDESHLNRVFKKYKGMSPSSFRKNELIKSYPD</sequence>
<dbReference type="Gene3D" id="1.10.10.60">
    <property type="entry name" value="Homeodomain-like"/>
    <property type="match status" value="2"/>
</dbReference>
<evidence type="ECO:0000313" key="6">
    <source>
        <dbReference type="Proteomes" id="UP000184287"/>
    </source>
</evidence>
<dbReference type="PROSITE" id="PS01124">
    <property type="entry name" value="HTH_ARAC_FAMILY_2"/>
    <property type="match status" value="1"/>
</dbReference>
<dbReference type="Pfam" id="PF02311">
    <property type="entry name" value="AraC_binding"/>
    <property type="match status" value="1"/>
</dbReference>
<evidence type="ECO:0000259" key="4">
    <source>
        <dbReference type="PROSITE" id="PS01124"/>
    </source>
</evidence>
<gene>
    <name evidence="5" type="ORF">SAMN04488522_102507</name>
</gene>
<keyword evidence="2 5" id="KW-0238">DNA-binding</keyword>
<keyword evidence="6" id="KW-1185">Reference proteome</keyword>
<evidence type="ECO:0000256" key="2">
    <source>
        <dbReference type="ARBA" id="ARBA00023125"/>
    </source>
</evidence>
<dbReference type="PANTHER" id="PTHR43280:SF2">
    <property type="entry name" value="HTH-TYPE TRANSCRIPTIONAL REGULATOR EXSA"/>
    <property type="match status" value="1"/>
</dbReference>
<evidence type="ECO:0000256" key="3">
    <source>
        <dbReference type="ARBA" id="ARBA00023163"/>
    </source>
</evidence>
<evidence type="ECO:0000313" key="5">
    <source>
        <dbReference type="EMBL" id="SHF22799.1"/>
    </source>
</evidence>
<dbReference type="SMART" id="SM00342">
    <property type="entry name" value="HTH_ARAC"/>
    <property type="match status" value="1"/>
</dbReference>
<dbReference type="PANTHER" id="PTHR43280">
    <property type="entry name" value="ARAC-FAMILY TRANSCRIPTIONAL REGULATOR"/>
    <property type="match status" value="1"/>
</dbReference>
<accession>A0A1M4ZXN1</accession>
<name>A0A1M4ZXN1_9SPHI</name>
<dbReference type="GO" id="GO:0003700">
    <property type="term" value="F:DNA-binding transcription factor activity"/>
    <property type="evidence" value="ECO:0007669"/>
    <property type="project" value="InterPro"/>
</dbReference>
<dbReference type="SUPFAM" id="SSF51215">
    <property type="entry name" value="Regulatory protein AraC"/>
    <property type="match status" value="1"/>
</dbReference>